<dbReference type="PANTHER" id="PTHR43265:SF1">
    <property type="entry name" value="ESTERASE ESTD"/>
    <property type="match status" value="1"/>
</dbReference>
<keyword evidence="2" id="KW-0378">Hydrolase</keyword>
<dbReference type="InterPro" id="IPR053145">
    <property type="entry name" value="AB_hydrolase_Est10"/>
</dbReference>
<name>A0A6N8JAL3_9BACT</name>
<comment type="caution">
    <text evidence="2">The sequence shown here is derived from an EMBL/GenBank/DDBJ whole genome shotgun (WGS) entry which is preliminary data.</text>
</comment>
<dbReference type="Proteomes" id="UP000468388">
    <property type="component" value="Unassembled WGS sequence"/>
</dbReference>
<accession>A0A6N8JAL3</accession>
<dbReference type="AlphaFoldDB" id="A0A6N8JAL3"/>
<organism evidence="2 3">
    <name type="scientific">Chitinophaga oryziterrae</name>
    <dbReference type="NCBI Taxonomy" id="1031224"/>
    <lineage>
        <taxon>Bacteria</taxon>
        <taxon>Pseudomonadati</taxon>
        <taxon>Bacteroidota</taxon>
        <taxon>Chitinophagia</taxon>
        <taxon>Chitinophagales</taxon>
        <taxon>Chitinophagaceae</taxon>
        <taxon>Chitinophaga</taxon>
    </lineage>
</organism>
<evidence type="ECO:0000313" key="2">
    <source>
        <dbReference type="EMBL" id="MVT41356.1"/>
    </source>
</evidence>
<protein>
    <submittedName>
        <fullName evidence="2">Alpha/beta fold hydrolase</fullName>
    </submittedName>
</protein>
<dbReference type="SUPFAM" id="SSF53474">
    <property type="entry name" value="alpha/beta-Hydrolases"/>
    <property type="match status" value="1"/>
</dbReference>
<dbReference type="Gene3D" id="3.40.50.1820">
    <property type="entry name" value="alpha/beta hydrolase"/>
    <property type="match status" value="1"/>
</dbReference>
<feature type="domain" description="AB hydrolase-1" evidence="1">
    <location>
        <begin position="45"/>
        <end position="312"/>
    </location>
</feature>
<evidence type="ECO:0000259" key="1">
    <source>
        <dbReference type="Pfam" id="PF00561"/>
    </source>
</evidence>
<dbReference type="OrthoDB" id="9809549at2"/>
<sequence>MIFAAILMALLPLKDTTENVHYYNADSSILFGASLTVPKTKKKCPVLIIVSGTGKQDRDGTMAGHKMFLTIANYLSSNGYAVLRVDDRGTGETTGTYENATTADFAKDVLAGISYLKTRKEIGKIGLIGHSEGGAAAYMAAVQSKDVAFVISLAGLATPGLTALKLQNKAIISSAGISQQSQDRHNLINTMLFDTAYTYANSPDLEQHLRSAYAAWKVLDDEKMKVEGNQETGKGHFFFPLESYIRQATGPWYRYHIRFDPVPYLKQVKVPLLAINGDKDIMVDAAQNLGNYRKYVKHVQVITAKGLNHLFQHCVTCTMQEPATLKEDFAQEVLQQMKEWLDKHK</sequence>
<gene>
    <name evidence="2" type="ORF">GO495_12240</name>
</gene>
<keyword evidence="3" id="KW-1185">Reference proteome</keyword>
<reference evidence="2 3" key="1">
    <citation type="submission" date="2019-12" db="EMBL/GenBank/DDBJ databases">
        <title>The draft genomic sequence of strain Chitinophaga oryziterrae JCM 16595.</title>
        <authorList>
            <person name="Zhang X."/>
        </authorList>
    </citation>
    <scope>NUCLEOTIDE SEQUENCE [LARGE SCALE GENOMIC DNA]</scope>
    <source>
        <strain evidence="2 3">JCM 16595</strain>
    </source>
</reference>
<proteinExistence type="predicted"/>
<dbReference type="GO" id="GO:0052689">
    <property type="term" value="F:carboxylic ester hydrolase activity"/>
    <property type="evidence" value="ECO:0007669"/>
    <property type="project" value="TreeGrafter"/>
</dbReference>
<dbReference type="InterPro" id="IPR029058">
    <property type="entry name" value="AB_hydrolase_fold"/>
</dbReference>
<dbReference type="Pfam" id="PF00561">
    <property type="entry name" value="Abhydrolase_1"/>
    <property type="match status" value="1"/>
</dbReference>
<evidence type="ECO:0000313" key="3">
    <source>
        <dbReference type="Proteomes" id="UP000468388"/>
    </source>
</evidence>
<dbReference type="InterPro" id="IPR000073">
    <property type="entry name" value="AB_hydrolase_1"/>
</dbReference>
<dbReference type="EMBL" id="WRXO01000003">
    <property type="protein sequence ID" value="MVT41356.1"/>
    <property type="molecule type" value="Genomic_DNA"/>
</dbReference>
<dbReference type="PANTHER" id="PTHR43265">
    <property type="entry name" value="ESTERASE ESTD"/>
    <property type="match status" value="1"/>
</dbReference>
<dbReference type="RefSeq" id="WP_157299985.1">
    <property type="nucleotide sequence ID" value="NZ_BAAAZB010000025.1"/>
</dbReference>